<evidence type="ECO:0000256" key="3">
    <source>
        <dbReference type="ARBA" id="ARBA00022692"/>
    </source>
</evidence>
<feature type="transmembrane region" description="Helical" evidence="9">
    <location>
        <begin position="110"/>
        <end position="133"/>
    </location>
</feature>
<dbReference type="InterPro" id="IPR013099">
    <property type="entry name" value="K_chnl_dom"/>
</dbReference>
<evidence type="ECO:0000256" key="4">
    <source>
        <dbReference type="ARBA" id="ARBA00022989"/>
    </source>
</evidence>
<feature type="transmembrane region" description="Helical" evidence="9">
    <location>
        <begin position="222"/>
        <end position="239"/>
    </location>
</feature>
<feature type="domain" description="Potassium channel" evidence="10">
    <location>
        <begin position="171"/>
        <end position="236"/>
    </location>
</feature>
<sequence length="281" mass="31572">MTHPAYGAPDRGTNGNAALPADRPERRNPSQAVRRLRCLYHGRSKGALRYQRAVLLIDFVIIAFFVATPVLRDQAIFLWVDYAIALVVAAELAARGLASRDRRLWLREPAVLVDIVVLITLMFPYTFANWGFLRIVRLWTMSRNDVFWRAFLGGSLRRWEETVRASLNLVTFLFVSTGFVYTFFFRDGSGLEGYVDAFYFTVATVTTTGFGDITLPGTMGKLTSIVMMICGISLFVRLGQSLFRPAKVVYPCPQCALQKHDLDAVHCKACGHILKIPNPGR</sequence>
<organism evidence="11 12">
    <name type="scientific">Aureimonas altamirensis DSM 21988</name>
    <dbReference type="NCBI Taxonomy" id="1121026"/>
    <lineage>
        <taxon>Bacteria</taxon>
        <taxon>Pseudomonadati</taxon>
        <taxon>Pseudomonadota</taxon>
        <taxon>Alphaproteobacteria</taxon>
        <taxon>Hyphomicrobiales</taxon>
        <taxon>Aurantimonadaceae</taxon>
        <taxon>Aureimonas</taxon>
    </lineage>
</organism>
<dbReference type="GO" id="GO:0034220">
    <property type="term" value="P:monoatomic ion transmembrane transport"/>
    <property type="evidence" value="ECO:0007669"/>
    <property type="project" value="UniProtKB-KW"/>
</dbReference>
<dbReference type="Proteomes" id="UP000184290">
    <property type="component" value="Unassembled WGS sequence"/>
</dbReference>
<comment type="caution">
    <text evidence="11">The sequence shown here is derived from an EMBL/GenBank/DDBJ whole genome shotgun (WGS) entry which is preliminary data.</text>
</comment>
<dbReference type="PANTHER" id="PTHR11537">
    <property type="entry name" value="VOLTAGE-GATED POTASSIUM CHANNEL"/>
    <property type="match status" value="1"/>
</dbReference>
<dbReference type="EMBL" id="FQZC01000002">
    <property type="protein sequence ID" value="SHI97210.1"/>
    <property type="molecule type" value="Genomic_DNA"/>
</dbReference>
<dbReference type="PANTHER" id="PTHR11537:SF254">
    <property type="entry name" value="POTASSIUM VOLTAGE-GATED CHANNEL PROTEIN SHAB"/>
    <property type="match status" value="1"/>
</dbReference>
<evidence type="ECO:0000313" key="11">
    <source>
        <dbReference type="EMBL" id="SHI97210.1"/>
    </source>
</evidence>
<evidence type="ECO:0000256" key="9">
    <source>
        <dbReference type="SAM" id="Phobius"/>
    </source>
</evidence>
<dbReference type="InterPro" id="IPR028325">
    <property type="entry name" value="VG_K_chnl"/>
</dbReference>
<feature type="transmembrane region" description="Helical" evidence="9">
    <location>
        <begin position="53"/>
        <end position="70"/>
    </location>
</feature>
<feature type="region of interest" description="Disordered" evidence="8">
    <location>
        <begin position="1"/>
        <end position="30"/>
    </location>
</feature>
<dbReference type="Gene3D" id="1.10.287.70">
    <property type="match status" value="1"/>
</dbReference>
<reference evidence="11 12" key="1">
    <citation type="submission" date="2016-11" db="EMBL/GenBank/DDBJ databases">
        <authorList>
            <person name="Varghese N."/>
            <person name="Submissions S."/>
        </authorList>
    </citation>
    <scope>NUCLEOTIDE SEQUENCE [LARGE SCALE GENOMIC DNA]</scope>
    <source>
        <strain evidence="11 12">DSM 21988</strain>
    </source>
</reference>
<evidence type="ECO:0000256" key="5">
    <source>
        <dbReference type="ARBA" id="ARBA00023065"/>
    </source>
</evidence>
<proteinExistence type="predicted"/>
<evidence type="ECO:0000256" key="8">
    <source>
        <dbReference type="SAM" id="MobiDB-lite"/>
    </source>
</evidence>
<evidence type="ECO:0000256" key="7">
    <source>
        <dbReference type="ARBA" id="ARBA00023303"/>
    </source>
</evidence>
<keyword evidence="2" id="KW-0813">Transport</keyword>
<keyword evidence="12" id="KW-1185">Reference proteome</keyword>
<keyword evidence="3 9" id="KW-0812">Transmembrane</keyword>
<accession>A0ABY1ICI1</accession>
<protein>
    <submittedName>
        <fullName evidence="11">Voltage-gated potassium channel</fullName>
    </submittedName>
</protein>
<dbReference type="RefSeq" id="WP_060605965.1">
    <property type="nucleotide sequence ID" value="NZ_FQZC01000002.1"/>
</dbReference>
<evidence type="ECO:0000313" key="12">
    <source>
        <dbReference type="Proteomes" id="UP000184290"/>
    </source>
</evidence>
<keyword evidence="4 9" id="KW-1133">Transmembrane helix</keyword>
<evidence type="ECO:0000256" key="6">
    <source>
        <dbReference type="ARBA" id="ARBA00023136"/>
    </source>
</evidence>
<evidence type="ECO:0000259" key="10">
    <source>
        <dbReference type="Pfam" id="PF07885"/>
    </source>
</evidence>
<keyword evidence="7 11" id="KW-0407">Ion channel</keyword>
<evidence type="ECO:0000256" key="2">
    <source>
        <dbReference type="ARBA" id="ARBA00022448"/>
    </source>
</evidence>
<dbReference type="Pfam" id="PF07885">
    <property type="entry name" value="Ion_trans_2"/>
    <property type="match status" value="1"/>
</dbReference>
<feature type="transmembrane region" description="Helical" evidence="9">
    <location>
        <begin position="165"/>
        <end position="185"/>
    </location>
</feature>
<name>A0ABY1ICI1_9HYPH</name>
<comment type="subcellular location">
    <subcellularLocation>
        <location evidence="1">Membrane</location>
        <topology evidence="1">Multi-pass membrane protein</topology>
    </subcellularLocation>
</comment>
<feature type="transmembrane region" description="Helical" evidence="9">
    <location>
        <begin position="76"/>
        <end position="98"/>
    </location>
</feature>
<evidence type="ECO:0000256" key="1">
    <source>
        <dbReference type="ARBA" id="ARBA00004141"/>
    </source>
</evidence>
<keyword evidence="6 9" id="KW-0472">Membrane</keyword>
<keyword evidence="5" id="KW-0406">Ion transport</keyword>
<dbReference type="SUPFAM" id="SSF81324">
    <property type="entry name" value="Voltage-gated potassium channels"/>
    <property type="match status" value="1"/>
</dbReference>
<gene>
    <name evidence="11" type="ORF">SAMN02745911_1278</name>
</gene>